<evidence type="ECO:0000313" key="2">
    <source>
        <dbReference type="Proteomes" id="UP001199525"/>
    </source>
</evidence>
<organism evidence="1 2">
    <name type="scientific">Nostoc favosum CHAB5714</name>
    <dbReference type="NCBI Taxonomy" id="2780399"/>
    <lineage>
        <taxon>Bacteria</taxon>
        <taxon>Bacillati</taxon>
        <taxon>Cyanobacteriota</taxon>
        <taxon>Cyanophyceae</taxon>
        <taxon>Nostocales</taxon>
        <taxon>Nostocaceae</taxon>
        <taxon>Nostoc</taxon>
        <taxon>Nostoc favosum</taxon>
    </lineage>
</organism>
<dbReference type="SUPFAM" id="SSF48452">
    <property type="entry name" value="TPR-like"/>
    <property type="match status" value="1"/>
</dbReference>
<keyword evidence="2" id="KW-1185">Reference proteome</keyword>
<dbReference type="Proteomes" id="UP001199525">
    <property type="component" value="Unassembled WGS sequence"/>
</dbReference>
<dbReference type="InterPro" id="IPR011990">
    <property type="entry name" value="TPR-like_helical_dom_sf"/>
</dbReference>
<evidence type="ECO:0000313" key="1">
    <source>
        <dbReference type="EMBL" id="MCC5602016.1"/>
    </source>
</evidence>
<proteinExistence type="predicted"/>
<dbReference type="EMBL" id="JAIVFQ010000041">
    <property type="protein sequence ID" value="MCC5602016.1"/>
    <property type="molecule type" value="Genomic_DNA"/>
</dbReference>
<accession>A0ABS8ID86</accession>
<name>A0ABS8ID86_9NOSO</name>
<dbReference type="RefSeq" id="WP_229486992.1">
    <property type="nucleotide sequence ID" value="NZ_JAIVFQ010000041.1"/>
</dbReference>
<protein>
    <submittedName>
        <fullName evidence="1">Uncharacterized protein</fullName>
    </submittedName>
</protein>
<sequence length="608" mass="71565">MTTAINTDKEYQNRLKHFTSLKSKYQATKYNDSSPSSLLYLILRKVDLGIELTTLEFDWLREQELFETVEIVCQQQQYKLEELRKLENEFSHLKSQYQVPKFAAAFQNISIILYPILWKLHSEKILTSSEIEWLKNNGLSATVTLANKMEFERHFFILKIKYQSTKYQGSSINSPLYKILKKLEIQERISDLELDWLIKRELFETADIFQQQELKKEAQFAELKEKYQAIKHPDLSLFSPLYLILQNIDAKNNLSESEINWLEQQGLSETIAIAQELEQTREFAALKAKYKATEYQDSTPKSHLYKILKRLELSNQLGEQDINFLKKRKLTEIIEIANEKYASTLKSKIDFGELLNESEIEWLKNNRREDIIVLAQQKHFAILKRKYGLIDPSLPLEPFYAIMVKLEKKERLDPKLVLQLMEEELLSPGGKIALAYYRLEAEFYEQEFHRTGHKWDIPTVSSYWRKANEPEQALKLTNLDFSQIRESKLKSAISVTRGAAFRDMDNLADAEICAKNAMEYHPDSYQPYTLMAAIAHDRGDYAKRDYWFEQAIKRGAKTEDIDDERKRLVRSTKDENKRHEAAKYLLKKDSQRYSWAKSYLKKSLDNGK</sequence>
<reference evidence="1 2" key="1">
    <citation type="journal article" date="2021" name="Microorganisms">
        <title>Genome Evolution of Filamentous Cyanobacterium Nostoc Species: From Facultative Symbiosis to Free Living.</title>
        <authorList>
            <person name="Huo D."/>
            <person name="Li H."/>
            <person name="Cai F."/>
            <person name="Guo X."/>
            <person name="Qiao Z."/>
            <person name="Wang W."/>
            <person name="Yu G."/>
            <person name="Li R."/>
        </authorList>
    </citation>
    <scope>NUCLEOTIDE SEQUENCE [LARGE SCALE GENOMIC DNA]</scope>
    <source>
        <strain evidence="1 2">CHAB 5714</strain>
    </source>
</reference>
<gene>
    <name evidence="1" type="ORF">LC586_23145</name>
</gene>
<dbReference type="Gene3D" id="1.25.40.10">
    <property type="entry name" value="Tetratricopeptide repeat domain"/>
    <property type="match status" value="1"/>
</dbReference>
<comment type="caution">
    <text evidence="1">The sequence shown here is derived from an EMBL/GenBank/DDBJ whole genome shotgun (WGS) entry which is preliminary data.</text>
</comment>